<accession>A0A4Y3TLX8</accession>
<evidence type="ECO:0000313" key="2">
    <source>
        <dbReference type="EMBL" id="GEB84001.1"/>
    </source>
</evidence>
<dbReference type="EMBL" id="BJMU01000025">
    <property type="protein sequence ID" value="GEB84001.1"/>
    <property type="molecule type" value="Genomic_DNA"/>
</dbReference>
<dbReference type="RefSeq" id="WP_048836488.1">
    <property type="nucleotide sequence ID" value="NZ_BJMU01000025.1"/>
</dbReference>
<sequence length="132" mass="15044">MAEIIKFKPDQTSATHHRNATQKALLKRGLRLLGRACLACLLLPLRWLRGLFILIGALLFPAIAPAGLFFLLWTAIFTFAEIHDGWKEAWTVEVTGGLVVASIVLWFICERARVLLDEATFNRHMRYLNKKK</sequence>
<feature type="transmembrane region" description="Helical" evidence="1">
    <location>
        <begin position="89"/>
        <end position="109"/>
    </location>
</feature>
<keyword evidence="1" id="KW-0812">Transmembrane</keyword>
<feature type="transmembrane region" description="Helical" evidence="1">
    <location>
        <begin position="51"/>
        <end position="77"/>
    </location>
</feature>
<evidence type="ECO:0000313" key="3">
    <source>
        <dbReference type="Proteomes" id="UP000317617"/>
    </source>
</evidence>
<keyword evidence="1" id="KW-0472">Membrane</keyword>
<organism evidence="2 3">
    <name type="scientific">Acetobacter orleanensis</name>
    <dbReference type="NCBI Taxonomy" id="104099"/>
    <lineage>
        <taxon>Bacteria</taxon>
        <taxon>Pseudomonadati</taxon>
        <taxon>Pseudomonadota</taxon>
        <taxon>Alphaproteobacteria</taxon>
        <taxon>Acetobacterales</taxon>
        <taxon>Acetobacteraceae</taxon>
        <taxon>Acetobacter</taxon>
    </lineage>
</organism>
<proteinExistence type="predicted"/>
<dbReference type="AlphaFoldDB" id="A0A4Y3TLX8"/>
<keyword evidence="1" id="KW-1133">Transmembrane helix</keyword>
<comment type="caution">
    <text evidence="2">The sequence shown here is derived from an EMBL/GenBank/DDBJ whole genome shotgun (WGS) entry which is preliminary data.</text>
</comment>
<name>A0A4Y3TLX8_9PROT</name>
<gene>
    <name evidence="2" type="ORF">AOR01nite_24780</name>
</gene>
<evidence type="ECO:0000256" key="1">
    <source>
        <dbReference type="SAM" id="Phobius"/>
    </source>
</evidence>
<protein>
    <submittedName>
        <fullName evidence="2">Uncharacterized protein</fullName>
    </submittedName>
</protein>
<keyword evidence="3" id="KW-1185">Reference proteome</keyword>
<reference evidence="2 3" key="1">
    <citation type="submission" date="2019-06" db="EMBL/GenBank/DDBJ databases">
        <title>Whole genome shotgun sequence of Acetobacter orleanensis NBRC 13752.</title>
        <authorList>
            <person name="Hosoyama A."/>
            <person name="Uohara A."/>
            <person name="Ohji S."/>
            <person name="Ichikawa N."/>
        </authorList>
    </citation>
    <scope>NUCLEOTIDE SEQUENCE [LARGE SCALE GENOMIC DNA]</scope>
    <source>
        <strain evidence="2 3">NBRC 13752</strain>
    </source>
</reference>
<dbReference type="Proteomes" id="UP000317617">
    <property type="component" value="Unassembled WGS sequence"/>
</dbReference>